<protein>
    <submittedName>
        <fullName evidence="1">Uncharacterized protein</fullName>
    </submittedName>
</protein>
<reference evidence="1" key="1">
    <citation type="submission" date="2020-05" db="EMBL/GenBank/DDBJ databases">
        <title>Large-scale comparative analyses of tick genomes elucidate their genetic diversity and vector capacities.</title>
        <authorList>
            <person name="Jia N."/>
            <person name="Wang J."/>
            <person name="Shi W."/>
            <person name="Du L."/>
            <person name="Sun Y."/>
            <person name="Zhan W."/>
            <person name="Jiang J."/>
            <person name="Wang Q."/>
            <person name="Zhang B."/>
            <person name="Ji P."/>
            <person name="Sakyi L.B."/>
            <person name="Cui X."/>
            <person name="Yuan T."/>
            <person name="Jiang B."/>
            <person name="Yang W."/>
            <person name="Lam T.T.-Y."/>
            <person name="Chang Q."/>
            <person name="Ding S."/>
            <person name="Wang X."/>
            <person name="Zhu J."/>
            <person name="Ruan X."/>
            <person name="Zhao L."/>
            <person name="Wei J."/>
            <person name="Que T."/>
            <person name="Du C."/>
            <person name="Cheng J."/>
            <person name="Dai P."/>
            <person name="Han X."/>
            <person name="Huang E."/>
            <person name="Gao Y."/>
            <person name="Liu J."/>
            <person name="Shao H."/>
            <person name="Ye R."/>
            <person name="Li L."/>
            <person name="Wei W."/>
            <person name="Wang X."/>
            <person name="Wang C."/>
            <person name="Yang T."/>
            <person name="Huo Q."/>
            <person name="Li W."/>
            <person name="Guo W."/>
            <person name="Chen H."/>
            <person name="Zhou L."/>
            <person name="Ni X."/>
            <person name="Tian J."/>
            <person name="Zhou Y."/>
            <person name="Sheng Y."/>
            <person name="Liu T."/>
            <person name="Pan Y."/>
            <person name="Xia L."/>
            <person name="Li J."/>
            <person name="Zhao F."/>
            <person name="Cao W."/>
        </authorList>
    </citation>
    <scope>NUCLEOTIDE SEQUENCE</scope>
    <source>
        <strain evidence="1">Hyas-2018</strain>
    </source>
</reference>
<proteinExistence type="predicted"/>
<organism evidence="1 2">
    <name type="scientific">Hyalomma asiaticum</name>
    <name type="common">Tick</name>
    <dbReference type="NCBI Taxonomy" id="266040"/>
    <lineage>
        <taxon>Eukaryota</taxon>
        <taxon>Metazoa</taxon>
        <taxon>Ecdysozoa</taxon>
        <taxon>Arthropoda</taxon>
        <taxon>Chelicerata</taxon>
        <taxon>Arachnida</taxon>
        <taxon>Acari</taxon>
        <taxon>Parasitiformes</taxon>
        <taxon>Ixodida</taxon>
        <taxon>Ixodoidea</taxon>
        <taxon>Ixodidae</taxon>
        <taxon>Hyalomminae</taxon>
        <taxon>Hyalomma</taxon>
    </lineage>
</organism>
<accession>A0ACB7SA66</accession>
<evidence type="ECO:0000313" key="1">
    <source>
        <dbReference type="EMBL" id="KAH6930809.1"/>
    </source>
</evidence>
<dbReference type="EMBL" id="CM023485">
    <property type="protein sequence ID" value="KAH6930809.1"/>
    <property type="molecule type" value="Genomic_DNA"/>
</dbReference>
<gene>
    <name evidence="1" type="ORF">HPB50_019673</name>
</gene>
<name>A0ACB7SA66_HYAAI</name>
<keyword evidence="2" id="KW-1185">Reference proteome</keyword>
<dbReference type="Proteomes" id="UP000821845">
    <property type="component" value="Chromosome 5"/>
</dbReference>
<sequence>MRARADPIPIVNGPTNHELNRCRKPSRILMTGQEKVKIMAYADDVSHFVRDARSLHEFRRIFSEYSEVSGAAINQKSKVLLFGSSPLNAIGDIQKVDTAKVLSIYFTYEGVAQTTWNVALE</sequence>
<comment type="caution">
    <text evidence="1">The sequence shown here is derived from an EMBL/GenBank/DDBJ whole genome shotgun (WGS) entry which is preliminary data.</text>
</comment>
<evidence type="ECO:0000313" key="2">
    <source>
        <dbReference type="Proteomes" id="UP000821845"/>
    </source>
</evidence>